<dbReference type="Pfam" id="PF00314">
    <property type="entry name" value="Thaumatin"/>
    <property type="match status" value="1"/>
</dbReference>
<keyword evidence="4" id="KW-1185">Reference proteome</keyword>
<dbReference type="SUPFAM" id="SSF49870">
    <property type="entry name" value="Osmotin, thaumatin-like protein"/>
    <property type="match status" value="1"/>
</dbReference>
<gene>
    <name evidence="2" type="ORF">POM88_029185</name>
    <name evidence="3" type="ORF">POM88_029198</name>
</gene>
<name>A0AAD8MHI4_9APIA</name>
<dbReference type="PANTHER" id="PTHR31048">
    <property type="entry name" value="OS03G0233200 PROTEIN"/>
    <property type="match status" value="1"/>
</dbReference>
<feature type="region of interest" description="Disordered" evidence="1">
    <location>
        <begin position="83"/>
        <end position="117"/>
    </location>
</feature>
<evidence type="ECO:0000313" key="2">
    <source>
        <dbReference type="EMBL" id="KAK1372992.1"/>
    </source>
</evidence>
<dbReference type="Gene3D" id="2.60.110.10">
    <property type="entry name" value="Thaumatin"/>
    <property type="match status" value="1"/>
</dbReference>
<sequence length="201" mass="22528">MYYFFVNKRLFYLNKYCPDELKVSNGDACKSACEAFGKPEYCCSGAHNTPDTCKPSVYAALFKMACPRAYSYAYDDQTSSSVTGAEQPGAMSCAPSPGTLRSGSGSGPEPKMSELNSKPQLRQIYHKDWAARSHEMEKISLDSPKKSCGTGFFLPRTVAADCQLTNKSSIFLFRYLRIIFKFKFEFKFGNGYVECTYMRSS</sequence>
<evidence type="ECO:0000313" key="3">
    <source>
        <dbReference type="EMBL" id="KAK1373005.1"/>
    </source>
</evidence>
<evidence type="ECO:0000313" key="4">
    <source>
        <dbReference type="Proteomes" id="UP001237642"/>
    </source>
</evidence>
<comment type="caution">
    <text evidence="2">The sequence shown here is derived from an EMBL/GenBank/DDBJ whole genome shotgun (WGS) entry which is preliminary data.</text>
</comment>
<dbReference type="EMBL" id="JAUIZM010000007">
    <property type="protein sequence ID" value="KAK1373005.1"/>
    <property type="molecule type" value="Genomic_DNA"/>
</dbReference>
<dbReference type="AlphaFoldDB" id="A0AAD8MHI4"/>
<dbReference type="Proteomes" id="UP001237642">
    <property type="component" value="Unassembled WGS sequence"/>
</dbReference>
<protein>
    <submittedName>
        <fullName evidence="2">Uncharacterized protein</fullName>
    </submittedName>
</protein>
<evidence type="ECO:0000256" key="1">
    <source>
        <dbReference type="SAM" id="MobiDB-lite"/>
    </source>
</evidence>
<organism evidence="2 4">
    <name type="scientific">Heracleum sosnowskyi</name>
    <dbReference type="NCBI Taxonomy" id="360622"/>
    <lineage>
        <taxon>Eukaryota</taxon>
        <taxon>Viridiplantae</taxon>
        <taxon>Streptophyta</taxon>
        <taxon>Embryophyta</taxon>
        <taxon>Tracheophyta</taxon>
        <taxon>Spermatophyta</taxon>
        <taxon>Magnoliopsida</taxon>
        <taxon>eudicotyledons</taxon>
        <taxon>Gunneridae</taxon>
        <taxon>Pentapetalae</taxon>
        <taxon>asterids</taxon>
        <taxon>campanulids</taxon>
        <taxon>Apiales</taxon>
        <taxon>Apiaceae</taxon>
        <taxon>Apioideae</taxon>
        <taxon>apioid superclade</taxon>
        <taxon>Tordylieae</taxon>
        <taxon>Tordyliinae</taxon>
        <taxon>Heracleum</taxon>
    </lineage>
</organism>
<proteinExistence type="predicted"/>
<dbReference type="PROSITE" id="PS51367">
    <property type="entry name" value="THAUMATIN_2"/>
    <property type="match status" value="1"/>
</dbReference>
<dbReference type="EMBL" id="JAUIZM010000007">
    <property type="protein sequence ID" value="KAK1372992.1"/>
    <property type="molecule type" value="Genomic_DNA"/>
</dbReference>
<dbReference type="SMART" id="SM00205">
    <property type="entry name" value="THN"/>
    <property type="match status" value="1"/>
</dbReference>
<dbReference type="InterPro" id="IPR037176">
    <property type="entry name" value="Osmotin/thaumatin-like_sf"/>
</dbReference>
<reference evidence="2" key="2">
    <citation type="submission" date="2023-05" db="EMBL/GenBank/DDBJ databases">
        <authorList>
            <person name="Schelkunov M.I."/>
        </authorList>
    </citation>
    <scope>NUCLEOTIDE SEQUENCE</scope>
    <source>
        <strain evidence="2">Hsosn_3</strain>
        <tissue evidence="2">Leaf</tissue>
    </source>
</reference>
<dbReference type="InterPro" id="IPR001938">
    <property type="entry name" value="Thaumatin"/>
</dbReference>
<accession>A0AAD8MHI4</accession>
<reference evidence="2" key="1">
    <citation type="submission" date="2023-02" db="EMBL/GenBank/DDBJ databases">
        <title>Genome of toxic invasive species Heracleum sosnowskyi carries increased number of genes despite the absence of recent whole-genome duplications.</title>
        <authorList>
            <person name="Schelkunov M."/>
            <person name="Shtratnikova V."/>
            <person name="Makarenko M."/>
            <person name="Klepikova A."/>
            <person name="Omelchenko D."/>
            <person name="Novikova G."/>
            <person name="Obukhova E."/>
            <person name="Bogdanov V."/>
            <person name="Penin A."/>
            <person name="Logacheva M."/>
        </authorList>
    </citation>
    <scope>NUCLEOTIDE SEQUENCE</scope>
    <source>
        <strain evidence="2">Hsosn_3</strain>
        <tissue evidence="2">Leaf</tissue>
    </source>
</reference>